<dbReference type="AlphaFoldDB" id="A0A1W2C7Q8"/>
<organism evidence="1 2">
    <name type="scientific">Primorskyibacter flagellatus</name>
    <dbReference type="NCBI Taxonomy" id="1387277"/>
    <lineage>
        <taxon>Bacteria</taxon>
        <taxon>Pseudomonadati</taxon>
        <taxon>Pseudomonadota</taxon>
        <taxon>Alphaproteobacteria</taxon>
        <taxon>Rhodobacterales</taxon>
        <taxon>Roseobacteraceae</taxon>
        <taxon>Primorskyibacter</taxon>
    </lineage>
</organism>
<proteinExistence type="predicted"/>
<dbReference type="STRING" id="1387277.SAMN06295998_10686"/>
<dbReference type="RefSeq" id="WP_084353040.1">
    <property type="nucleotide sequence ID" value="NZ_FWYD01000006.1"/>
</dbReference>
<dbReference type="OrthoDB" id="7860307at2"/>
<evidence type="ECO:0000313" key="1">
    <source>
        <dbReference type="EMBL" id="SMC80892.1"/>
    </source>
</evidence>
<dbReference type="InterPro" id="IPR019587">
    <property type="entry name" value="Polyketide_cyclase/dehydratase"/>
</dbReference>
<dbReference type="Proteomes" id="UP000192330">
    <property type="component" value="Unassembled WGS sequence"/>
</dbReference>
<dbReference type="SUPFAM" id="SSF55961">
    <property type="entry name" value="Bet v1-like"/>
    <property type="match status" value="1"/>
</dbReference>
<dbReference type="EMBL" id="FWYD01000006">
    <property type="protein sequence ID" value="SMC80892.1"/>
    <property type="molecule type" value="Genomic_DNA"/>
</dbReference>
<gene>
    <name evidence="1" type="ORF">SAMN06295998_10686</name>
</gene>
<reference evidence="1 2" key="1">
    <citation type="submission" date="2017-04" db="EMBL/GenBank/DDBJ databases">
        <authorList>
            <person name="Afonso C.L."/>
            <person name="Miller P.J."/>
            <person name="Scott M.A."/>
            <person name="Spackman E."/>
            <person name="Goraichik I."/>
            <person name="Dimitrov K.M."/>
            <person name="Suarez D.L."/>
            <person name="Swayne D.E."/>
        </authorList>
    </citation>
    <scope>NUCLEOTIDE SEQUENCE [LARGE SCALE GENOMIC DNA]</scope>
    <source>
        <strain evidence="1 2">CGMCC 1.12644</strain>
    </source>
</reference>
<name>A0A1W2C7Q8_9RHOB</name>
<accession>A0A1W2C7Q8</accession>
<evidence type="ECO:0000313" key="2">
    <source>
        <dbReference type="Proteomes" id="UP000192330"/>
    </source>
</evidence>
<sequence>MELTTTEDIEAPLDAVFATVTDFDVLERSALRRGIDVRRTDQMFEPGPGMTWATTFAFRGKTRTATIEVTQYEQPESLTFAGTSGGLDVGVSIELVALSRSRTRLTMKVVPRPRTLSARLLMQSMKLAKGNIGKRFRVRIADYAKDIEDRAKRNA</sequence>
<dbReference type="Pfam" id="PF10604">
    <property type="entry name" value="Polyketide_cyc2"/>
    <property type="match status" value="1"/>
</dbReference>
<dbReference type="InterPro" id="IPR023393">
    <property type="entry name" value="START-like_dom_sf"/>
</dbReference>
<keyword evidence="2" id="KW-1185">Reference proteome</keyword>
<dbReference type="Gene3D" id="3.30.530.20">
    <property type="match status" value="1"/>
</dbReference>
<protein>
    <submittedName>
        <fullName evidence="1">Carbon monoxide dehydrogenase subunit G</fullName>
    </submittedName>
</protein>